<name>A0A4Y2IMS3_ARAVE</name>
<accession>A0A4Y2IMS3</accession>
<evidence type="ECO:0000313" key="3">
    <source>
        <dbReference type="Proteomes" id="UP000499080"/>
    </source>
</evidence>
<dbReference type="Proteomes" id="UP000499080">
    <property type="component" value="Unassembled WGS sequence"/>
</dbReference>
<dbReference type="AlphaFoldDB" id="A0A4Y2IMS3"/>
<comment type="caution">
    <text evidence="2">The sequence shown here is derived from an EMBL/GenBank/DDBJ whole genome shotgun (WGS) entry which is preliminary data.</text>
</comment>
<sequence length="85" mass="9575">MRSSRTTRKKLLKIIPFIIIHEKTKASPVQHLLTDDFPKINLKKSAWPLLTKATCPPSDVGSERTTESIFWQPHPSPATKDAAPE</sequence>
<dbReference type="EMBL" id="BGPR01002794">
    <property type="protein sequence ID" value="GBM79007.1"/>
    <property type="molecule type" value="Genomic_DNA"/>
</dbReference>
<evidence type="ECO:0000256" key="1">
    <source>
        <dbReference type="SAM" id="MobiDB-lite"/>
    </source>
</evidence>
<gene>
    <name evidence="2" type="ORF">AVEN_227235_1</name>
</gene>
<feature type="region of interest" description="Disordered" evidence="1">
    <location>
        <begin position="56"/>
        <end position="85"/>
    </location>
</feature>
<evidence type="ECO:0000313" key="2">
    <source>
        <dbReference type="EMBL" id="GBM79007.1"/>
    </source>
</evidence>
<organism evidence="2 3">
    <name type="scientific">Araneus ventricosus</name>
    <name type="common">Orbweaver spider</name>
    <name type="synonym">Epeira ventricosa</name>
    <dbReference type="NCBI Taxonomy" id="182803"/>
    <lineage>
        <taxon>Eukaryota</taxon>
        <taxon>Metazoa</taxon>
        <taxon>Ecdysozoa</taxon>
        <taxon>Arthropoda</taxon>
        <taxon>Chelicerata</taxon>
        <taxon>Arachnida</taxon>
        <taxon>Araneae</taxon>
        <taxon>Araneomorphae</taxon>
        <taxon>Entelegynae</taxon>
        <taxon>Araneoidea</taxon>
        <taxon>Araneidae</taxon>
        <taxon>Araneus</taxon>
    </lineage>
</organism>
<keyword evidence="3" id="KW-1185">Reference proteome</keyword>
<protein>
    <submittedName>
        <fullName evidence="2">Uncharacterized protein</fullName>
    </submittedName>
</protein>
<proteinExistence type="predicted"/>
<reference evidence="2 3" key="1">
    <citation type="journal article" date="2019" name="Sci. Rep.">
        <title>Orb-weaving spider Araneus ventricosus genome elucidates the spidroin gene catalogue.</title>
        <authorList>
            <person name="Kono N."/>
            <person name="Nakamura H."/>
            <person name="Ohtoshi R."/>
            <person name="Moran D.A.P."/>
            <person name="Shinohara A."/>
            <person name="Yoshida Y."/>
            <person name="Fujiwara M."/>
            <person name="Mori M."/>
            <person name="Tomita M."/>
            <person name="Arakawa K."/>
        </authorList>
    </citation>
    <scope>NUCLEOTIDE SEQUENCE [LARGE SCALE GENOMIC DNA]</scope>
</reference>